<feature type="domain" description="Rap1a immunity protein" evidence="1">
    <location>
        <begin position="17"/>
        <end position="89"/>
    </location>
</feature>
<dbReference type="Pfam" id="PF18602">
    <property type="entry name" value="Rap1a"/>
    <property type="match status" value="1"/>
</dbReference>
<gene>
    <name evidence="2" type="ORF">GCM10025791_44650</name>
</gene>
<comment type="caution">
    <text evidence="2">The sequence shown here is derived from an EMBL/GenBank/DDBJ whole genome shotgun (WGS) entry which is preliminary data.</text>
</comment>
<reference evidence="3" key="1">
    <citation type="journal article" date="2019" name="Int. J. Syst. Evol. Microbiol.">
        <title>The Global Catalogue of Microorganisms (GCM) 10K type strain sequencing project: providing services to taxonomists for standard genome sequencing and annotation.</title>
        <authorList>
            <consortium name="The Broad Institute Genomics Platform"/>
            <consortium name="The Broad Institute Genome Sequencing Center for Infectious Disease"/>
            <person name="Wu L."/>
            <person name="Ma J."/>
        </authorList>
    </citation>
    <scope>NUCLEOTIDE SEQUENCE [LARGE SCALE GENOMIC DNA]</scope>
    <source>
        <strain evidence="3">JCM 19134</strain>
    </source>
</reference>
<evidence type="ECO:0000313" key="3">
    <source>
        <dbReference type="Proteomes" id="UP001409585"/>
    </source>
</evidence>
<name>A0AAV3U929_9ALTE</name>
<keyword evidence="3" id="KW-1185">Reference proteome</keyword>
<sequence length="93" mass="10756">MPVEQRDLSGIEFWAAYMSKDVKQRRFAEMYLVGVLDSSEGYMWCGYDQVKGGSIQELLYRKLSKANEEFMAVRASHLITNILADSLPCRERK</sequence>
<accession>A0AAV3U929</accession>
<dbReference type="Gene3D" id="1.10.890.40">
    <property type="match status" value="1"/>
</dbReference>
<proteinExistence type="predicted"/>
<dbReference type="AlphaFoldDB" id="A0AAV3U929"/>
<dbReference type="EMBL" id="BAABLX010000077">
    <property type="protein sequence ID" value="GAA4958899.1"/>
    <property type="molecule type" value="Genomic_DNA"/>
</dbReference>
<dbReference type="InterPro" id="IPR041238">
    <property type="entry name" value="Rap1a"/>
</dbReference>
<evidence type="ECO:0000313" key="2">
    <source>
        <dbReference type="EMBL" id="GAA4958899.1"/>
    </source>
</evidence>
<evidence type="ECO:0000259" key="1">
    <source>
        <dbReference type="Pfam" id="PF18602"/>
    </source>
</evidence>
<dbReference type="Proteomes" id="UP001409585">
    <property type="component" value="Unassembled WGS sequence"/>
</dbReference>
<protein>
    <recommendedName>
        <fullName evidence="1">Rap1a immunity protein domain-containing protein</fullName>
    </recommendedName>
</protein>
<organism evidence="2 3">
    <name type="scientific">Halioxenophilus aromaticivorans</name>
    <dbReference type="NCBI Taxonomy" id="1306992"/>
    <lineage>
        <taxon>Bacteria</taxon>
        <taxon>Pseudomonadati</taxon>
        <taxon>Pseudomonadota</taxon>
        <taxon>Gammaproteobacteria</taxon>
        <taxon>Alteromonadales</taxon>
        <taxon>Alteromonadaceae</taxon>
        <taxon>Halioxenophilus</taxon>
    </lineage>
</organism>